<dbReference type="OrthoDB" id="9779889at2"/>
<name>E0UJS5_GLOV7</name>
<dbReference type="Pfam" id="PF00515">
    <property type="entry name" value="TPR_1"/>
    <property type="match status" value="1"/>
</dbReference>
<proteinExistence type="predicted"/>
<keyword evidence="7" id="KW-1185">Reference proteome</keyword>
<dbReference type="Gene3D" id="1.10.287.110">
    <property type="entry name" value="DnaJ domain"/>
    <property type="match status" value="1"/>
</dbReference>
<keyword evidence="6" id="KW-0346">Stress response</keyword>
<evidence type="ECO:0000313" key="6">
    <source>
        <dbReference type="EMBL" id="ADN13436.1"/>
    </source>
</evidence>
<dbReference type="RefSeq" id="WP_013321543.1">
    <property type="nucleotide sequence ID" value="NC_014501.1"/>
</dbReference>
<evidence type="ECO:0000313" key="7">
    <source>
        <dbReference type="Proteomes" id="UP000008206"/>
    </source>
</evidence>
<dbReference type="HOGENOM" id="CLU_1132132_0_0_3"/>
<dbReference type="Pfam" id="PF00226">
    <property type="entry name" value="DnaJ"/>
    <property type="match status" value="1"/>
</dbReference>
<dbReference type="InterPro" id="IPR019734">
    <property type="entry name" value="TPR_rpt"/>
</dbReference>
<dbReference type="InterPro" id="IPR001623">
    <property type="entry name" value="DnaJ_domain"/>
</dbReference>
<gene>
    <name evidence="6" type="ordered locus">Cyan7822_1440</name>
</gene>
<dbReference type="eggNOG" id="COG0484">
    <property type="taxonomic scope" value="Bacteria"/>
</dbReference>
<dbReference type="PROSITE" id="PS50005">
    <property type="entry name" value="TPR"/>
    <property type="match status" value="1"/>
</dbReference>
<dbReference type="PANTHER" id="PTHR45188:SF2">
    <property type="entry name" value="DNAJ HOMOLOG SUBFAMILY C MEMBER 7"/>
    <property type="match status" value="1"/>
</dbReference>
<evidence type="ECO:0000256" key="2">
    <source>
        <dbReference type="ARBA" id="ARBA00022803"/>
    </source>
</evidence>
<reference evidence="7" key="1">
    <citation type="journal article" date="2011" name="MBio">
        <title>Novel metabolic attributes of the genus Cyanothece, comprising a group of unicellular nitrogen-fixing Cyanobacteria.</title>
        <authorList>
            <person name="Bandyopadhyay A."/>
            <person name="Elvitigala T."/>
            <person name="Welsh E."/>
            <person name="Stockel J."/>
            <person name="Liberton M."/>
            <person name="Min H."/>
            <person name="Sherman L.A."/>
            <person name="Pakrasi H.B."/>
        </authorList>
    </citation>
    <scope>NUCLEOTIDE SEQUENCE [LARGE SCALE GENOMIC DNA]</scope>
    <source>
        <strain evidence="7">PCC 7822</strain>
    </source>
</reference>
<dbReference type="InterPro" id="IPR011990">
    <property type="entry name" value="TPR-like_helical_dom_sf"/>
</dbReference>
<dbReference type="SUPFAM" id="SSF48452">
    <property type="entry name" value="TPR-like"/>
    <property type="match status" value="1"/>
</dbReference>
<organism evidence="6 7">
    <name type="scientific">Gloeothece verrucosa (strain PCC 7822)</name>
    <name type="common">Cyanothece sp. (strain PCC 7822)</name>
    <dbReference type="NCBI Taxonomy" id="497965"/>
    <lineage>
        <taxon>Bacteria</taxon>
        <taxon>Bacillati</taxon>
        <taxon>Cyanobacteriota</taxon>
        <taxon>Cyanophyceae</taxon>
        <taxon>Oscillatoriophycideae</taxon>
        <taxon>Chroococcales</taxon>
        <taxon>Aphanothecaceae</taxon>
        <taxon>Gloeothece</taxon>
        <taxon>Gloeothece verrucosa</taxon>
    </lineage>
</organism>
<dbReference type="SMART" id="SM00271">
    <property type="entry name" value="DnaJ"/>
    <property type="match status" value="1"/>
</dbReference>
<accession>E0UJS5</accession>
<dbReference type="SMART" id="SM00028">
    <property type="entry name" value="TPR"/>
    <property type="match status" value="1"/>
</dbReference>
<feature type="region of interest" description="Disordered" evidence="4">
    <location>
        <begin position="158"/>
        <end position="194"/>
    </location>
</feature>
<dbReference type="PRINTS" id="PR00625">
    <property type="entry name" value="JDOMAIN"/>
</dbReference>
<dbReference type="PROSITE" id="PS50293">
    <property type="entry name" value="TPR_REGION"/>
    <property type="match status" value="1"/>
</dbReference>
<dbReference type="STRING" id="497965.Cyan7822_1440"/>
<keyword evidence="1" id="KW-0677">Repeat</keyword>
<dbReference type="EMBL" id="CP002198">
    <property type="protein sequence ID" value="ADN13436.1"/>
    <property type="molecule type" value="Genomic_DNA"/>
</dbReference>
<sequence>MTIYLYYEILGLEPLASPEEVKAAYRQLVKIWHPDCFPNDPQRQKEAEIKFKQILEAYEALKDYEPGSPETKFHRGMTTKKTEPETFYQRGIEYIQQEKYQEAINAFSQAIRFNPNYLEAYQSRAFILSKLGFDRRAEADFQKVAILKLKKKIDPNFSDQTSASKTDATDFVNDTSANSSPSSEPEQTVSQRPSGCSAFPRWVLQETVIGHSQVVSSVAFSKDGLLFATGRIGGVIGWLIRGGRI</sequence>
<feature type="repeat" description="TPR" evidence="3">
    <location>
        <begin position="84"/>
        <end position="117"/>
    </location>
</feature>
<dbReference type="KEGG" id="cyj:Cyan7822_1440"/>
<dbReference type="Gene3D" id="1.25.40.10">
    <property type="entry name" value="Tetratricopeptide repeat domain"/>
    <property type="match status" value="1"/>
</dbReference>
<dbReference type="InterPro" id="IPR036869">
    <property type="entry name" value="J_dom_sf"/>
</dbReference>
<dbReference type="PROSITE" id="PS50076">
    <property type="entry name" value="DNAJ_2"/>
    <property type="match status" value="1"/>
</dbReference>
<dbReference type="CDD" id="cd06257">
    <property type="entry name" value="DnaJ"/>
    <property type="match status" value="1"/>
</dbReference>
<keyword evidence="2 3" id="KW-0802">TPR repeat</keyword>
<evidence type="ECO:0000256" key="3">
    <source>
        <dbReference type="PROSITE-ProRule" id="PRU00339"/>
    </source>
</evidence>
<feature type="domain" description="J" evidence="5">
    <location>
        <begin position="5"/>
        <end position="66"/>
    </location>
</feature>
<evidence type="ECO:0000256" key="1">
    <source>
        <dbReference type="ARBA" id="ARBA00022737"/>
    </source>
</evidence>
<dbReference type="AlphaFoldDB" id="E0UJS5"/>
<dbReference type="PANTHER" id="PTHR45188">
    <property type="entry name" value="DNAJ PROTEIN P58IPK HOMOLOG"/>
    <property type="match status" value="1"/>
</dbReference>
<evidence type="ECO:0000259" key="5">
    <source>
        <dbReference type="PROSITE" id="PS50076"/>
    </source>
</evidence>
<dbReference type="Proteomes" id="UP000008206">
    <property type="component" value="Chromosome"/>
</dbReference>
<evidence type="ECO:0000256" key="4">
    <source>
        <dbReference type="SAM" id="MobiDB-lite"/>
    </source>
</evidence>
<dbReference type="eggNOG" id="COG0457">
    <property type="taxonomic scope" value="Bacteria"/>
</dbReference>
<dbReference type="SUPFAM" id="SSF46565">
    <property type="entry name" value="Chaperone J-domain"/>
    <property type="match status" value="1"/>
</dbReference>
<protein>
    <submittedName>
        <fullName evidence="6">Heat shock protein DnaJ domain protein</fullName>
    </submittedName>
</protein>